<feature type="compositionally biased region" description="Low complexity" evidence="1">
    <location>
        <begin position="167"/>
        <end position="176"/>
    </location>
</feature>
<accession>A0A0A8YCJ8</accession>
<feature type="region of interest" description="Disordered" evidence="1">
    <location>
        <begin position="156"/>
        <end position="176"/>
    </location>
</feature>
<proteinExistence type="predicted"/>
<evidence type="ECO:0000313" key="2">
    <source>
        <dbReference type="EMBL" id="JAD23198.1"/>
    </source>
</evidence>
<protein>
    <submittedName>
        <fullName evidence="2">Uncharacterized protein</fullName>
    </submittedName>
</protein>
<dbReference type="AlphaFoldDB" id="A0A0A8YCJ8"/>
<organism evidence="2">
    <name type="scientific">Arundo donax</name>
    <name type="common">Giant reed</name>
    <name type="synonym">Donax arundinaceus</name>
    <dbReference type="NCBI Taxonomy" id="35708"/>
    <lineage>
        <taxon>Eukaryota</taxon>
        <taxon>Viridiplantae</taxon>
        <taxon>Streptophyta</taxon>
        <taxon>Embryophyta</taxon>
        <taxon>Tracheophyta</taxon>
        <taxon>Spermatophyta</taxon>
        <taxon>Magnoliopsida</taxon>
        <taxon>Liliopsida</taxon>
        <taxon>Poales</taxon>
        <taxon>Poaceae</taxon>
        <taxon>PACMAD clade</taxon>
        <taxon>Arundinoideae</taxon>
        <taxon>Arundineae</taxon>
        <taxon>Arundo</taxon>
    </lineage>
</organism>
<evidence type="ECO:0000256" key="1">
    <source>
        <dbReference type="SAM" id="MobiDB-lite"/>
    </source>
</evidence>
<reference evidence="2" key="1">
    <citation type="submission" date="2014-09" db="EMBL/GenBank/DDBJ databases">
        <authorList>
            <person name="Magalhaes I.L.F."/>
            <person name="Oliveira U."/>
            <person name="Santos F.R."/>
            <person name="Vidigal T.H.D.A."/>
            <person name="Brescovit A.D."/>
            <person name="Santos A.J."/>
        </authorList>
    </citation>
    <scope>NUCLEOTIDE SEQUENCE</scope>
    <source>
        <tissue evidence="2">Shoot tissue taken approximately 20 cm above the soil surface</tissue>
    </source>
</reference>
<reference evidence="2" key="2">
    <citation type="journal article" date="2015" name="Data Brief">
        <title>Shoot transcriptome of the giant reed, Arundo donax.</title>
        <authorList>
            <person name="Barrero R.A."/>
            <person name="Guerrero F.D."/>
            <person name="Moolhuijzen P."/>
            <person name="Goolsby J.A."/>
            <person name="Tidwell J."/>
            <person name="Bellgard S.E."/>
            <person name="Bellgard M.I."/>
        </authorList>
    </citation>
    <scope>NUCLEOTIDE SEQUENCE</scope>
    <source>
        <tissue evidence="2">Shoot tissue taken approximately 20 cm above the soil surface</tissue>
    </source>
</reference>
<dbReference type="EMBL" id="GBRH01274697">
    <property type="protein sequence ID" value="JAD23198.1"/>
    <property type="molecule type" value="Transcribed_RNA"/>
</dbReference>
<name>A0A0A8YCJ8_ARUDO</name>
<sequence length="176" mass="18539">MLKRTPHLRHQSARGGGLVLPGGGDLLGAAVVAGEAVHPALGEDEPELGVHVLLVPVEVFPDRNGLLDEEVEVLGHLRRQAAGPEHAEDLAARDALDERHAVHVAESRADLRRELALLGGVHDRVLHLGRGRLDPARGGTLVGQHRGGHALPRTVHATHGGGRRGLRAAARGGSEE</sequence>